<dbReference type="InterPro" id="IPR009019">
    <property type="entry name" value="KH_sf_prok-type"/>
</dbReference>
<proteinExistence type="inferred from homology"/>
<protein>
    <recommendedName>
        <fullName evidence="6">Small ribosomal subunit protein uS3</fullName>
    </recommendedName>
</protein>
<dbReference type="InterPro" id="IPR036419">
    <property type="entry name" value="Ribosomal_S3_C_sf"/>
</dbReference>
<dbReference type="GO" id="GO:0003735">
    <property type="term" value="F:structural constituent of ribosome"/>
    <property type="evidence" value="ECO:0007669"/>
    <property type="project" value="UniProtKB-UniRule"/>
</dbReference>
<dbReference type="KEGG" id="ave:Arcve_0979"/>
<reference evidence="9 10" key="1">
    <citation type="submission" date="2011-03" db="EMBL/GenBank/DDBJ databases">
        <title>The complete genome of Archaeoglobus veneficus SNP6.</title>
        <authorList>
            <consortium name="US DOE Joint Genome Institute (JGI-PGF)"/>
            <person name="Lucas S."/>
            <person name="Copeland A."/>
            <person name="Lapidus A."/>
            <person name="Bruce D."/>
            <person name="Goodwin L."/>
            <person name="Pitluck S."/>
            <person name="Kyrpides N."/>
            <person name="Mavromatis K."/>
            <person name="Pagani I."/>
            <person name="Ivanova N."/>
            <person name="Mikhailova N."/>
            <person name="Lu M."/>
            <person name="Detter J.C."/>
            <person name="Tapia R."/>
            <person name="Han C."/>
            <person name="Land M."/>
            <person name="Hauser L."/>
            <person name="Markowitz V."/>
            <person name="Cheng J.-F."/>
            <person name="Hugenholtz P."/>
            <person name="Woyke T."/>
            <person name="Wu D."/>
            <person name="Spring S."/>
            <person name="Brambilla E."/>
            <person name="Klenk H.-P."/>
            <person name="Eisen J.A."/>
        </authorList>
    </citation>
    <scope>NUCLEOTIDE SEQUENCE [LARGE SCALE GENOMIC DNA]</scope>
    <source>
        <strain>SNP6</strain>
    </source>
</reference>
<evidence type="ECO:0000256" key="1">
    <source>
        <dbReference type="ARBA" id="ARBA00010761"/>
    </source>
</evidence>
<evidence type="ECO:0000256" key="6">
    <source>
        <dbReference type="HAMAP-Rule" id="MF_01309"/>
    </source>
</evidence>
<dbReference type="AlphaFoldDB" id="F2KSU5"/>
<evidence type="ECO:0000256" key="2">
    <source>
        <dbReference type="ARBA" id="ARBA00022730"/>
    </source>
</evidence>
<comment type="subunit">
    <text evidence="6">Part of the 30S ribosomal subunit.</text>
</comment>
<evidence type="ECO:0000256" key="5">
    <source>
        <dbReference type="ARBA" id="ARBA00023274"/>
    </source>
</evidence>
<dbReference type="HAMAP" id="MF_01309_A">
    <property type="entry name" value="Ribosomal_uS3_A"/>
    <property type="match status" value="1"/>
</dbReference>
<keyword evidence="2 6" id="KW-0699">rRNA-binding</keyword>
<keyword evidence="3 6" id="KW-0694">RNA-binding</keyword>
<dbReference type="GeneID" id="10394089"/>
<dbReference type="NCBIfam" id="NF003219">
    <property type="entry name" value="PRK04191.1"/>
    <property type="match status" value="1"/>
</dbReference>
<name>F2KSU5_ARCVS</name>
<evidence type="ECO:0000259" key="8">
    <source>
        <dbReference type="PROSITE" id="PS50823"/>
    </source>
</evidence>
<dbReference type="SUPFAM" id="SSF54821">
    <property type="entry name" value="Ribosomal protein S3 C-terminal domain"/>
    <property type="match status" value="1"/>
</dbReference>
<dbReference type="GO" id="GO:0019843">
    <property type="term" value="F:rRNA binding"/>
    <property type="evidence" value="ECO:0007669"/>
    <property type="project" value="UniProtKB-UniRule"/>
</dbReference>
<dbReference type="PANTHER" id="PTHR11760">
    <property type="entry name" value="30S/40S RIBOSOMAL PROTEIN S3"/>
    <property type="match status" value="1"/>
</dbReference>
<feature type="domain" description="KH type-2" evidence="8">
    <location>
        <begin position="17"/>
        <end position="85"/>
    </location>
</feature>
<dbReference type="HOGENOM" id="CLU_058591_1_1_2"/>
<dbReference type="SUPFAM" id="SSF54814">
    <property type="entry name" value="Prokaryotic type KH domain (KH-domain type II)"/>
    <property type="match status" value="1"/>
</dbReference>
<dbReference type="Pfam" id="PF00189">
    <property type="entry name" value="Ribosomal_S3_C"/>
    <property type="match status" value="1"/>
</dbReference>
<dbReference type="InterPro" id="IPR015946">
    <property type="entry name" value="KH_dom-like_a/b"/>
</dbReference>
<dbReference type="InterPro" id="IPR027488">
    <property type="entry name" value="Ribosomal_uS3_arc"/>
</dbReference>
<dbReference type="SMART" id="SM00322">
    <property type="entry name" value="KH"/>
    <property type="match status" value="1"/>
</dbReference>
<sequence length="246" mass="27363">MAVERKFVEDRIKKLKVKEWMIQEVRNAGFGGVDITRTPLGTQVTLFVERPGLVIGKGGRRIRALTERLKEFGIENPQVSVDEIEKPEFNAQLMASLLARALERGWYFRKAGYRFLYRIMEAGAKGCEIEISGKLTSERARTEKFLAGTMVHTGEPASSMVRKGFDIAIKKLGVLGVTVRIIPPDVELPDEFRVKEITAPDVTEAQAQEVKPAESVEGGEEAKEGMKNENAGDQGNEQRGEAEKAE</sequence>
<keyword evidence="4 6" id="KW-0689">Ribosomal protein</keyword>
<dbReference type="InterPro" id="IPR004087">
    <property type="entry name" value="KH_dom"/>
</dbReference>
<evidence type="ECO:0000256" key="4">
    <source>
        <dbReference type="ARBA" id="ARBA00022980"/>
    </source>
</evidence>
<evidence type="ECO:0000256" key="3">
    <source>
        <dbReference type="ARBA" id="ARBA00022884"/>
    </source>
</evidence>
<dbReference type="PANTHER" id="PTHR11760:SF32">
    <property type="entry name" value="SMALL RIBOSOMAL SUBUNIT PROTEIN US3"/>
    <property type="match status" value="1"/>
</dbReference>
<comment type="similarity">
    <text evidence="1 6">Belongs to the universal ribosomal protein uS3 family.</text>
</comment>
<dbReference type="eggNOG" id="arCOG04097">
    <property type="taxonomic scope" value="Archaea"/>
</dbReference>
<dbReference type="GO" id="GO:0022627">
    <property type="term" value="C:cytosolic small ribosomal subunit"/>
    <property type="evidence" value="ECO:0007669"/>
    <property type="project" value="UniProtKB-UniRule"/>
</dbReference>
<dbReference type="EMBL" id="CP002588">
    <property type="protein sequence ID" value="AEA46990.1"/>
    <property type="molecule type" value="Genomic_DNA"/>
</dbReference>
<evidence type="ECO:0000256" key="7">
    <source>
        <dbReference type="SAM" id="MobiDB-lite"/>
    </source>
</evidence>
<dbReference type="RefSeq" id="WP_013683654.1">
    <property type="nucleotide sequence ID" value="NC_015320.1"/>
</dbReference>
<feature type="region of interest" description="Disordered" evidence="7">
    <location>
        <begin position="199"/>
        <end position="246"/>
    </location>
</feature>
<comment type="function">
    <text evidence="6">Binds the lower part of the 30S subunit head.</text>
</comment>
<feature type="compositionally biased region" description="Basic and acidic residues" evidence="7">
    <location>
        <begin position="236"/>
        <end position="246"/>
    </location>
</feature>
<keyword evidence="5 6" id="KW-0687">Ribonucleoprotein</keyword>
<accession>F2KSU5</accession>
<dbReference type="CDD" id="cd02411">
    <property type="entry name" value="KH-II_30S_S3_arch"/>
    <property type="match status" value="1"/>
</dbReference>
<dbReference type="Pfam" id="PF07650">
    <property type="entry name" value="KH_2"/>
    <property type="match status" value="1"/>
</dbReference>
<dbReference type="Gene3D" id="3.30.300.20">
    <property type="match status" value="1"/>
</dbReference>
<dbReference type="InterPro" id="IPR001351">
    <property type="entry name" value="Ribosomal_uS3_C"/>
</dbReference>
<dbReference type="GO" id="GO:0006412">
    <property type="term" value="P:translation"/>
    <property type="evidence" value="ECO:0007669"/>
    <property type="project" value="UniProtKB-UniRule"/>
</dbReference>
<dbReference type="OrthoDB" id="9126at2157"/>
<keyword evidence="10" id="KW-1185">Reference proteome</keyword>
<dbReference type="InterPro" id="IPR057258">
    <property type="entry name" value="Ribosomal_uS3"/>
</dbReference>
<dbReference type="InterPro" id="IPR004044">
    <property type="entry name" value="KH_dom_type_2"/>
</dbReference>
<evidence type="ECO:0000313" key="9">
    <source>
        <dbReference type="EMBL" id="AEA46990.1"/>
    </source>
</evidence>
<dbReference type="FunFam" id="3.30.300.20:FF:000001">
    <property type="entry name" value="30S ribosomal protein S3"/>
    <property type="match status" value="1"/>
</dbReference>
<dbReference type="PROSITE" id="PS50823">
    <property type="entry name" value="KH_TYPE_2"/>
    <property type="match status" value="1"/>
</dbReference>
<dbReference type="NCBIfam" id="TIGR01008">
    <property type="entry name" value="uS3_euk_arch"/>
    <property type="match status" value="1"/>
</dbReference>
<dbReference type="Gene3D" id="3.30.1140.32">
    <property type="entry name" value="Ribosomal protein S3, C-terminal domain"/>
    <property type="match status" value="1"/>
</dbReference>
<dbReference type="InterPro" id="IPR005703">
    <property type="entry name" value="Ribosomal_uS3_euk/arc"/>
</dbReference>
<dbReference type="Proteomes" id="UP000008136">
    <property type="component" value="Chromosome"/>
</dbReference>
<dbReference type="STRING" id="693661.Arcve_0979"/>
<evidence type="ECO:0000313" key="10">
    <source>
        <dbReference type="Proteomes" id="UP000008136"/>
    </source>
</evidence>
<gene>
    <name evidence="6" type="primary">rps3</name>
    <name evidence="9" type="ordered locus">Arcve_0979</name>
</gene>
<organism evidence="9 10">
    <name type="scientific">Archaeoglobus veneficus (strain DSM 11195 / SNP6)</name>
    <dbReference type="NCBI Taxonomy" id="693661"/>
    <lineage>
        <taxon>Archaea</taxon>
        <taxon>Methanobacteriati</taxon>
        <taxon>Methanobacteriota</taxon>
        <taxon>Archaeoglobi</taxon>
        <taxon>Archaeoglobales</taxon>
        <taxon>Archaeoglobaceae</taxon>
        <taxon>Archaeoglobus</taxon>
    </lineage>
</organism>